<keyword evidence="1" id="KW-1133">Transmembrane helix</keyword>
<accession>A0A2Z2NV33</accession>
<name>A0A2Z2NV33_9GAMM</name>
<dbReference type="RefSeq" id="WP_088918740.1">
    <property type="nucleotide sequence ID" value="NZ_CP018632.1"/>
</dbReference>
<keyword evidence="1" id="KW-0472">Membrane</keyword>
<keyword evidence="1" id="KW-0812">Transmembrane</keyword>
<dbReference type="Proteomes" id="UP000250079">
    <property type="component" value="Chromosome"/>
</dbReference>
<dbReference type="AlphaFoldDB" id="A0A2Z2NV33"/>
<proteinExistence type="predicted"/>
<dbReference type="KEGG" id="gai:IMCC3135_17485"/>
<reference evidence="2 3" key="1">
    <citation type="submission" date="2016-12" db="EMBL/GenBank/DDBJ databases">
        <authorList>
            <person name="Song W.-J."/>
            <person name="Kurnit D.M."/>
        </authorList>
    </citation>
    <scope>NUCLEOTIDE SEQUENCE [LARGE SCALE GENOMIC DNA]</scope>
    <source>
        <strain evidence="2 3">IMCC3135</strain>
    </source>
</reference>
<sequence length="278" mass="30300">MRLQVKLFIIVAPCGILSLILIYLFTNAGLYERASRDMLNEMNLALNLTGHEFLKFITSAEASVQLLAGTNVLREYASASKQNRGEAILQERVQRDMLQFQQAHPEYLYLKLVHSDRTLDPIATIGESSAFYQTLMGADSPSPAKLPDQFELLTSPTTSIQTDATAGQSVLVITHPVSYEADRVSLDTGASSLQRSDATSNIAHLMLVVDLAGLTDQIEFETISKGAFWSAVTDDGQVVLHANKALIGTVDPQLLQNESVLSTSGEINRARSLRGGAF</sequence>
<gene>
    <name evidence="2" type="ORF">IMCC3135_17485</name>
</gene>
<keyword evidence="3" id="KW-1185">Reference proteome</keyword>
<evidence type="ECO:0000313" key="2">
    <source>
        <dbReference type="EMBL" id="ASJ73578.1"/>
    </source>
</evidence>
<organism evidence="2 3">
    <name type="scientific">Granulosicoccus antarcticus IMCC3135</name>
    <dbReference type="NCBI Taxonomy" id="1192854"/>
    <lineage>
        <taxon>Bacteria</taxon>
        <taxon>Pseudomonadati</taxon>
        <taxon>Pseudomonadota</taxon>
        <taxon>Gammaproteobacteria</taxon>
        <taxon>Chromatiales</taxon>
        <taxon>Granulosicoccaceae</taxon>
        <taxon>Granulosicoccus</taxon>
    </lineage>
</organism>
<evidence type="ECO:0000256" key="1">
    <source>
        <dbReference type="SAM" id="Phobius"/>
    </source>
</evidence>
<feature type="transmembrane region" description="Helical" evidence="1">
    <location>
        <begin position="7"/>
        <end position="26"/>
    </location>
</feature>
<dbReference type="EMBL" id="CP018632">
    <property type="protein sequence ID" value="ASJ73578.1"/>
    <property type="molecule type" value="Genomic_DNA"/>
</dbReference>
<evidence type="ECO:0000313" key="3">
    <source>
        <dbReference type="Proteomes" id="UP000250079"/>
    </source>
</evidence>
<protein>
    <submittedName>
        <fullName evidence="2">Uncharacterized protein</fullName>
    </submittedName>
</protein>